<feature type="domain" description="Reverse transcriptase zinc-binding" evidence="2">
    <location>
        <begin position="158"/>
        <end position="226"/>
    </location>
</feature>
<accession>A0AAW2KM98</accession>
<comment type="caution">
    <text evidence="3">The sequence shown here is derived from an EMBL/GenBank/DDBJ whole genome shotgun (WGS) entry which is preliminary data.</text>
</comment>
<dbReference type="AlphaFoldDB" id="A0AAW2KM98"/>
<dbReference type="InterPro" id="IPR026960">
    <property type="entry name" value="RVT-Znf"/>
</dbReference>
<dbReference type="Pfam" id="PF00078">
    <property type="entry name" value="RVT_1"/>
    <property type="match status" value="1"/>
</dbReference>
<evidence type="ECO:0000259" key="1">
    <source>
        <dbReference type="Pfam" id="PF00078"/>
    </source>
</evidence>
<reference evidence="3" key="1">
    <citation type="submission" date="2020-06" db="EMBL/GenBank/DDBJ databases">
        <authorList>
            <person name="Li T."/>
            <person name="Hu X."/>
            <person name="Zhang T."/>
            <person name="Song X."/>
            <person name="Zhang H."/>
            <person name="Dai N."/>
            <person name="Sheng W."/>
            <person name="Hou X."/>
            <person name="Wei L."/>
        </authorList>
    </citation>
    <scope>NUCLEOTIDE SEQUENCE</scope>
    <source>
        <strain evidence="3">G01</strain>
        <tissue evidence="3">Leaf</tissue>
    </source>
</reference>
<reference evidence="3" key="2">
    <citation type="journal article" date="2024" name="Plant">
        <title>Genomic evolution and insights into agronomic trait innovations of Sesamum species.</title>
        <authorList>
            <person name="Miao H."/>
            <person name="Wang L."/>
            <person name="Qu L."/>
            <person name="Liu H."/>
            <person name="Sun Y."/>
            <person name="Le M."/>
            <person name="Wang Q."/>
            <person name="Wei S."/>
            <person name="Zheng Y."/>
            <person name="Lin W."/>
            <person name="Duan Y."/>
            <person name="Cao H."/>
            <person name="Xiong S."/>
            <person name="Wang X."/>
            <person name="Wei L."/>
            <person name="Li C."/>
            <person name="Ma Q."/>
            <person name="Ju M."/>
            <person name="Zhao R."/>
            <person name="Li G."/>
            <person name="Mu C."/>
            <person name="Tian Q."/>
            <person name="Mei H."/>
            <person name="Zhang T."/>
            <person name="Gao T."/>
            <person name="Zhang H."/>
        </authorList>
    </citation>
    <scope>NUCLEOTIDE SEQUENCE</scope>
    <source>
        <strain evidence="3">G01</strain>
    </source>
</reference>
<gene>
    <name evidence="3" type="ORF">Sangu_3020000</name>
</gene>
<evidence type="ECO:0000259" key="2">
    <source>
        <dbReference type="Pfam" id="PF13966"/>
    </source>
</evidence>
<name>A0AAW2KM98_9LAMI</name>
<dbReference type="EMBL" id="JACGWK010000090">
    <property type="protein sequence ID" value="KAL0307603.1"/>
    <property type="molecule type" value="Genomic_DNA"/>
</dbReference>
<feature type="domain" description="Reverse transcriptase" evidence="1">
    <location>
        <begin position="24"/>
        <end position="136"/>
    </location>
</feature>
<organism evidence="3">
    <name type="scientific">Sesamum angustifolium</name>
    <dbReference type="NCBI Taxonomy" id="2727405"/>
    <lineage>
        <taxon>Eukaryota</taxon>
        <taxon>Viridiplantae</taxon>
        <taxon>Streptophyta</taxon>
        <taxon>Embryophyta</taxon>
        <taxon>Tracheophyta</taxon>
        <taxon>Spermatophyta</taxon>
        <taxon>Magnoliopsida</taxon>
        <taxon>eudicotyledons</taxon>
        <taxon>Gunneridae</taxon>
        <taxon>Pentapetalae</taxon>
        <taxon>asterids</taxon>
        <taxon>lamiids</taxon>
        <taxon>Lamiales</taxon>
        <taxon>Pedaliaceae</taxon>
        <taxon>Sesamum</taxon>
    </lineage>
</organism>
<evidence type="ECO:0008006" key="4">
    <source>
        <dbReference type="Google" id="ProtNLM"/>
    </source>
</evidence>
<dbReference type="Pfam" id="PF13966">
    <property type="entry name" value="zf-RVT"/>
    <property type="match status" value="1"/>
</dbReference>
<dbReference type="PANTHER" id="PTHR46890">
    <property type="entry name" value="NON-LTR RETROLELEMENT REVERSE TRANSCRIPTASE-LIKE PROTEIN-RELATED"/>
    <property type="match status" value="1"/>
</dbReference>
<dbReference type="PANTHER" id="PTHR46890:SF48">
    <property type="entry name" value="RNA-DIRECTED DNA POLYMERASE"/>
    <property type="match status" value="1"/>
</dbReference>
<proteinExistence type="predicted"/>
<sequence>MADMNAMLTQPFTMEEVNLALKQMHPLKSPRPDGRLLTDSALVAYEINHFLSHKNHGLMGHVSLKLDISKAYDCVEWSFLRRALLCIGFHSKFVDLIMLCVTTVSYCFLLNGEEFGSLRPGRGLRQGDPLSPYCFCSAPKCAYSLACDMADQANSVVQATNWSFVSKARVRPKIQLFTWRLCANSLATLTNLHRRGLKVEKGCPLCGITEKDVKQVILCPLARQVWALSNLPWGLNISNYTKDSEDWVRGVAGSLEGQEFAAFFDLLLEYLAAP</sequence>
<protein>
    <recommendedName>
        <fullName evidence="4">Reverse transcriptase zinc-binding domain-containing protein</fullName>
    </recommendedName>
</protein>
<dbReference type="InterPro" id="IPR052343">
    <property type="entry name" value="Retrotransposon-Effector_Assoc"/>
</dbReference>
<dbReference type="InterPro" id="IPR000477">
    <property type="entry name" value="RT_dom"/>
</dbReference>
<evidence type="ECO:0000313" key="3">
    <source>
        <dbReference type="EMBL" id="KAL0307603.1"/>
    </source>
</evidence>